<dbReference type="Proteomes" id="UP000485058">
    <property type="component" value="Unassembled WGS sequence"/>
</dbReference>
<sequence>MLHARKPDGSRLNVVVDADVQASTCGYCKSDADTSVSHARLHGNLLPTLHHPDACEPVPGQQEAATATAQVAALLGRCKGYGLAWHYWADQAWLD</sequence>
<organism evidence="1 2">
    <name type="scientific">Haematococcus lacustris</name>
    <name type="common">Green alga</name>
    <name type="synonym">Haematococcus pluvialis</name>
    <dbReference type="NCBI Taxonomy" id="44745"/>
    <lineage>
        <taxon>Eukaryota</taxon>
        <taxon>Viridiplantae</taxon>
        <taxon>Chlorophyta</taxon>
        <taxon>core chlorophytes</taxon>
        <taxon>Chlorophyceae</taxon>
        <taxon>CS clade</taxon>
        <taxon>Chlamydomonadales</taxon>
        <taxon>Haematococcaceae</taxon>
        <taxon>Haematococcus</taxon>
    </lineage>
</organism>
<dbReference type="AlphaFoldDB" id="A0A6A0A0X6"/>
<evidence type="ECO:0000313" key="1">
    <source>
        <dbReference type="EMBL" id="GFH25044.1"/>
    </source>
</evidence>
<reference evidence="1 2" key="1">
    <citation type="submission" date="2020-02" db="EMBL/GenBank/DDBJ databases">
        <title>Draft genome sequence of Haematococcus lacustris strain NIES-144.</title>
        <authorList>
            <person name="Morimoto D."/>
            <person name="Nakagawa S."/>
            <person name="Yoshida T."/>
            <person name="Sawayama S."/>
        </authorList>
    </citation>
    <scope>NUCLEOTIDE SEQUENCE [LARGE SCALE GENOMIC DNA]</scope>
    <source>
        <strain evidence="1 2">NIES-144</strain>
    </source>
</reference>
<comment type="caution">
    <text evidence="1">The sequence shown here is derived from an EMBL/GenBank/DDBJ whole genome shotgun (WGS) entry which is preliminary data.</text>
</comment>
<name>A0A6A0A0X6_HAELA</name>
<evidence type="ECO:0000313" key="2">
    <source>
        <dbReference type="Proteomes" id="UP000485058"/>
    </source>
</evidence>
<accession>A0A6A0A0X6</accession>
<keyword evidence="2" id="KW-1185">Reference proteome</keyword>
<proteinExistence type="predicted"/>
<gene>
    <name evidence="1" type="ORF">HaLaN_22937</name>
</gene>
<protein>
    <submittedName>
        <fullName evidence="1">Uncharacterized protein</fullName>
    </submittedName>
</protein>
<dbReference type="EMBL" id="BLLF01002700">
    <property type="protein sequence ID" value="GFH25044.1"/>
    <property type="molecule type" value="Genomic_DNA"/>
</dbReference>